<dbReference type="AlphaFoldDB" id="A0AA39J5W7"/>
<accession>A0AA39J5W7</accession>
<comment type="caution">
    <text evidence="1">The sequence shown here is derived from an EMBL/GenBank/DDBJ whole genome shotgun (WGS) entry which is preliminary data.</text>
</comment>
<dbReference type="Proteomes" id="UP001175226">
    <property type="component" value="Unassembled WGS sequence"/>
</dbReference>
<reference evidence="1" key="1">
    <citation type="submission" date="2023-06" db="EMBL/GenBank/DDBJ databases">
        <authorList>
            <consortium name="Lawrence Berkeley National Laboratory"/>
            <person name="Ahrendt S."/>
            <person name="Sahu N."/>
            <person name="Indic B."/>
            <person name="Wong-Bajracharya J."/>
            <person name="Merenyi Z."/>
            <person name="Ke H.-M."/>
            <person name="Monk M."/>
            <person name="Kocsube S."/>
            <person name="Drula E."/>
            <person name="Lipzen A."/>
            <person name="Balint B."/>
            <person name="Henrissat B."/>
            <person name="Andreopoulos B."/>
            <person name="Martin F.M."/>
            <person name="Harder C.B."/>
            <person name="Rigling D."/>
            <person name="Ford K.L."/>
            <person name="Foster G.D."/>
            <person name="Pangilinan J."/>
            <person name="Papanicolaou A."/>
            <person name="Barry K."/>
            <person name="LaButti K."/>
            <person name="Viragh M."/>
            <person name="Koriabine M."/>
            <person name="Yan M."/>
            <person name="Riley R."/>
            <person name="Champramary S."/>
            <person name="Plett K.L."/>
            <person name="Tsai I.J."/>
            <person name="Slot J."/>
            <person name="Sipos G."/>
            <person name="Plett J."/>
            <person name="Nagy L.G."/>
            <person name="Grigoriev I.V."/>
        </authorList>
    </citation>
    <scope>NUCLEOTIDE SEQUENCE</scope>
    <source>
        <strain evidence="1">FPL87.14</strain>
    </source>
</reference>
<protein>
    <submittedName>
        <fullName evidence="1">Uncharacterized protein</fullName>
    </submittedName>
</protein>
<evidence type="ECO:0000313" key="1">
    <source>
        <dbReference type="EMBL" id="KAK0436244.1"/>
    </source>
</evidence>
<organism evidence="1 2">
    <name type="scientific">Armillaria borealis</name>
    <dbReference type="NCBI Taxonomy" id="47425"/>
    <lineage>
        <taxon>Eukaryota</taxon>
        <taxon>Fungi</taxon>
        <taxon>Dikarya</taxon>
        <taxon>Basidiomycota</taxon>
        <taxon>Agaricomycotina</taxon>
        <taxon>Agaricomycetes</taxon>
        <taxon>Agaricomycetidae</taxon>
        <taxon>Agaricales</taxon>
        <taxon>Marasmiineae</taxon>
        <taxon>Physalacriaceae</taxon>
        <taxon>Armillaria</taxon>
    </lineage>
</organism>
<name>A0AA39J5W7_9AGAR</name>
<proteinExistence type="predicted"/>
<gene>
    <name evidence="1" type="ORF">EV421DRAFT_1832698</name>
</gene>
<dbReference type="EMBL" id="JAUEPT010000056">
    <property type="protein sequence ID" value="KAK0436244.1"/>
    <property type="molecule type" value="Genomic_DNA"/>
</dbReference>
<evidence type="ECO:0000313" key="2">
    <source>
        <dbReference type="Proteomes" id="UP001175226"/>
    </source>
</evidence>
<sequence length="89" mass="10462">MAPARSSVYFVCFLPRGQSTAILWAQTRHNYRFATTPRRLPGGHAIIRVVVILFQFLVPLQPGRLEMDQGEWWWRYGDLAHYRSDWVSI</sequence>
<keyword evidence="2" id="KW-1185">Reference proteome</keyword>